<reference evidence="3" key="1">
    <citation type="submission" date="2023-03" db="EMBL/GenBank/DDBJ databases">
        <title>Massive genome expansion in bonnet fungi (Mycena s.s.) driven by repeated elements and novel gene families across ecological guilds.</title>
        <authorList>
            <consortium name="Lawrence Berkeley National Laboratory"/>
            <person name="Harder C.B."/>
            <person name="Miyauchi S."/>
            <person name="Viragh M."/>
            <person name="Kuo A."/>
            <person name="Thoen E."/>
            <person name="Andreopoulos B."/>
            <person name="Lu D."/>
            <person name="Skrede I."/>
            <person name="Drula E."/>
            <person name="Henrissat B."/>
            <person name="Morin E."/>
            <person name="Kohler A."/>
            <person name="Barry K."/>
            <person name="LaButti K."/>
            <person name="Morin E."/>
            <person name="Salamov A."/>
            <person name="Lipzen A."/>
            <person name="Mereny Z."/>
            <person name="Hegedus B."/>
            <person name="Baldrian P."/>
            <person name="Stursova M."/>
            <person name="Weitz H."/>
            <person name="Taylor A."/>
            <person name="Grigoriev I.V."/>
            <person name="Nagy L.G."/>
            <person name="Martin F."/>
            <person name="Kauserud H."/>
        </authorList>
    </citation>
    <scope>NUCLEOTIDE SEQUENCE</scope>
    <source>
        <strain evidence="3">9284</strain>
    </source>
</reference>
<evidence type="ECO:0000313" key="4">
    <source>
        <dbReference type="Proteomes" id="UP001221142"/>
    </source>
</evidence>
<feature type="transmembrane region" description="Helical" evidence="1">
    <location>
        <begin position="40"/>
        <end position="60"/>
    </location>
</feature>
<feature type="domain" description="DUF6534" evidence="2">
    <location>
        <begin position="87"/>
        <end position="167"/>
    </location>
</feature>
<evidence type="ECO:0000313" key="3">
    <source>
        <dbReference type="EMBL" id="KAJ7611667.1"/>
    </source>
</evidence>
<dbReference type="PANTHER" id="PTHR40465:SF1">
    <property type="entry name" value="DUF6534 DOMAIN-CONTAINING PROTEIN"/>
    <property type="match status" value="1"/>
</dbReference>
<keyword evidence="1" id="KW-1133">Transmembrane helix</keyword>
<keyword evidence="4" id="KW-1185">Reference proteome</keyword>
<feature type="transmembrane region" description="Helical" evidence="1">
    <location>
        <begin position="6"/>
        <end position="28"/>
    </location>
</feature>
<protein>
    <recommendedName>
        <fullName evidence="2">DUF6534 domain-containing protein</fullName>
    </recommendedName>
</protein>
<feature type="transmembrane region" description="Helical" evidence="1">
    <location>
        <begin position="80"/>
        <end position="101"/>
    </location>
</feature>
<dbReference type="InterPro" id="IPR045339">
    <property type="entry name" value="DUF6534"/>
</dbReference>
<proteinExistence type="predicted"/>
<evidence type="ECO:0000256" key="1">
    <source>
        <dbReference type="SAM" id="Phobius"/>
    </source>
</evidence>
<feature type="non-terminal residue" evidence="3">
    <location>
        <position position="174"/>
    </location>
</feature>
<dbReference type="PANTHER" id="PTHR40465">
    <property type="entry name" value="CHROMOSOME 1, WHOLE GENOME SHOTGUN SEQUENCE"/>
    <property type="match status" value="1"/>
</dbReference>
<dbReference type="Proteomes" id="UP001221142">
    <property type="component" value="Unassembled WGS sequence"/>
</dbReference>
<dbReference type="EMBL" id="JARKIF010000032">
    <property type="protein sequence ID" value="KAJ7611667.1"/>
    <property type="molecule type" value="Genomic_DNA"/>
</dbReference>
<name>A0AAD7FA45_9AGAR</name>
<feature type="transmembrane region" description="Helical" evidence="1">
    <location>
        <begin position="122"/>
        <end position="142"/>
    </location>
</feature>
<dbReference type="AlphaFoldDB" id="A0AAD7FA45"/>
<feature type="transmembrane region" description="Helical" evidence="1">
    <location>
        <begin position="148"/>
        <end position="172"/>
    </location>
</feature>
<gene>
    <name evidence="3" type="ORF">FB45DRAFT_760422</name>
</gene>
<keyword evidence="1" id="KW-0812">Transmembrane</keyword>
<sequence>LDEVGWAWFSVPVMGASIACAGQLFFAWRIHILGNKTVPIPIAIVAVTTIQWGAGIWTGVEICQAGRFSLLQFRYLKPPVFWLAATALADLMIVAGTVYYVMQARQPGFIHTRAMINRILKVTAEAGVLCAVFALVDLSLYVKFNGNNYHLGVCIWLSKVYSNSILVVRSLFLF</sequence>
<accession>A0AAD7FA45</accession>
<organism evidence="3 4">
    <name type="scientific">Roridomyces roridus</name>
    <dbReference type="NCBI Taxonomy" id="1738132"/>
    <lineage>
        <taxon>Eukaryota</taxon>
        <taxon>Fungi</taxon>
        <taxon>Dikarya</taxon>
        <taxon>Basidiomycota</taxon>
        <taxon>Agaricomycotina</taxon>
        <taxon>Agaricomycetes</taxon>
        <taxon>Agaricomycetidae</taxon>
        <taxon>Agaricales</taxon>
        <taxon>Marasmiineae</taxon>
        <taxon>Mycenaceae</taxon>
        <taxon>Roridomyces</taxon>
    </lineage>
</organism>
<keyword evidence="1" id="KW-0472">Membrane</keyword>
<dbReference type="Pfam" id="PF20152">
    <property type="entry name" value="DUF6534"/>
    <property type="match status" value="1"/>
</dbReference>
<evidence type="ECO:0000259" key="2">
    <source>
        <dbReference type="Pfam" id="PF20152"/>
    </source>
</evidence>
<comment type="caution">
    <text evidence="3">The sequence shown here is derived from an EMBL/GenBank/DDBJ whole genome shotgun (WGS) entry which is preliminary data.</text>
</comment>